<comment type="caution">
    <text evidence="1">The sequence shown here is derived from an EMBL/GenBank/DDBJ whole genome shotgun (WGS) entry which is preliminary data.</text>
</comment>
<accession>A0A1F6BWY4</accession>
<evidence type="ECO:0000313" key="2">
    <source>
        <dbReference type="Proteomes" id="UP000179014"/>
    </source>
</evidence>
<dbReference type="AlphaFoldDB" id="A0A1F6BWY4"/>
<reference evidence="1 2" key="1">
    <citation type="journal article" date="2016" name="Nat. Commun.">
        <title>Thousands of microbial genomes shed light on interconnected biogeochemical processes in an aquifer system.</title>
        <authorList>
            <person name="Anantharaman K."/>
            <person name="Brown C.T."/>
            <person name="Hug L.A."/>
            <person name="Sharon I."/>
            <person name="Castelle C.J."/>
            <person name="Probst A.J."/>
            <person name="Thomas B.C."/>
            <person name="Singh A."/>
            <person name="Wilkins M.J."/>
            <person name="Karaoz U."/>
            <person name="Brodie E.L."/>
            <person name="Williams K.H."/>
            <person name="Hubbard S.S."/>
            <person name="Banfield J.F."/>
        </authorList>
    </citation>
    <scope>NUCLEOTIDE SEQUENCE [LARGE SCALE GENOMIC DNA]</scope>
</reference>
<dbReference type="Proteomes" id="UP000179014">
    <property type="component" value="Unassembled WGS sequence"/>
</dbReference>
<name>A0A1F6BWY4_9BACT</name>
<dbReference type="EMBL" id="MFKN01000018">
    <property type="protein sequence ID" value="OGG41027.1"/>
    <property type="molecule type" value="Genomic_DNA"/>
</dbReference>
<gene>
    <name evidence="1" type="ORF">A2118_02165</name>
</gene>
<evidence type="ECO:0000313" key="1">
    <source>
        <dbReference type="EMBL" id="OGG41027.1"/>
    </source>
</evidence>
<organism evidence="1 2">
    <name type="scientific">Candidatus Kaiserbacteria bacterium GWA2_50_9</name>
    <dbReference type="NCBI Taxonomy" id="1798474"/>
    <lineage>
        <taxon>Bacteria</taxon>
        <taxon>Candidatus Kaiseribacteriota</taxon>
    </lineage>
</organism>
<proteinExistence type="predicted"/>
<sequence length="276" mass="30668">MSSLQQDAVIVTTTFTTDPVGDYRFQLALQMCQTARVLGYPTFVVDGSRFHVTASEALMGAGATHVDEQKEKGMGASRRQCIKAGLNVVRTADLIAGYTPNRAFEDVDAIVWIEPEKVGMVPCLAPCIEMVRQGYDIVVPWRNRLFADYPHYQALSEARANAEIAEVTGMNLDLYIGPRIMSRRGAELLLSYHGQSRVDPNVKLDDNWGILFVPILWALQDGLKVGSCPVDYVHPAIQTAVESRMPEMDRKRDTQRVALVNAMRQEAELIGLKRAA</sequence>
<protein>
    <submittedName>
        <fullName evidence="1">Uncharacterized protein</fullName>
    </submittedName>
</protein>